<keyword evidence="3" id="KW-1185">Reference proteome</keyword>
<dbReference type="SUPFAM" id="SSF81301">
    <property type="entry name" value="Nucleotidyltransferase"/>
    <property type="match status" value="1"/>
</dbReference>
<evidence type="ECO:0000313" key="3">
    <source>
        <dbReference type="Proteomes" id="UP000003980"/>
    </source>
</evidence>
<dbReference type="InterPro" id="IPR002934">
    <property type="entry name" value="Polymerase_NTP_transf_dom"/>
</dbReference>
<evidence type="ECO:0000313" key="2">
    <source>
        <dbReference type="EMBL" id="EHP69622.1"/>
    </source>
</evidence>
<organism evidence="2 3">
    <name type="scientific">Metallosphaera yellowstonensis MK1</name>
    <dbReference type="NCBI Taxonomy" id="671065"/>
    <lineage>
        <taxon>Archaea</taxon>
        <taxon>Thermoproteota</taxon>
        <taxon>Thermoprotei</taxon>
        <taxon>Sulfolobales</taxon>
        <taxon>Sulfolobaceae</taxon>
        <taxon>Metallosphaera</taxon>
    </lineage>
</organism>
<protein>
    <submittedName>
        <fullName evidence="2">Putative nucleotidyltransferase</fullName>
    </submittedName>
</protein>
<accession>H2C745</accession>
<dbReference type="AlphaFoldDB" id="H2C745"/>
<dbReference type="HOGENOM" id="CLU_1754787_0_0_2"/>
<dbReference type="CDD" id="cd05403">
    <property type="entry name" value="NT_KNTase_like"/>
    <property type="match status" value="1"/>
</dbReference>
<dbReference type="eggNOG" id="arCOG07292">
    <property type="taxonomic scope" value="Archaea"/>
</dbReference>
<dbReference type="PANTHER" id="PTHR43449">
    <property type="entry name" value="NUCLEOTIDYLTRANSFERASE"/>
    <property type="match status" value="1"/>
</dbReference>
<feature type="domain" description="Polymerase nucleotidyl transferase" evidence="1">
    <location>
        <begin position="8"/>
        <end position="46"/>
    </location>
</feature>
<evidence type="ECO:0000259" key="1">
    <source>
        <dbReference type="Pfam" id="PF01909"/>
    </source>
</evidence>
<sequence>MELFRKATELLRKKSVRAIVFFGSRVIGKYRNDSDLDVLIVAEGRIDLGPERLRFVKENGIYLDTTVMTEREFEENLTLGTVLMGVSLAFCVTYDEIGIYDKLVNWCKEVEKYGAVLILPYGRFVVGRTLRKCLLVNEKI</sequence>
<reference evidence="2 3" key="1">
    <citation type="submission" date="2012-01" db="EMBL/GenBank/DDBJ databases">
        <title>Improved High-Quality Draft sequence of Metallosphaera yellowstonensis MK1.</title>
        <authorList>
            <consortium name="US DOE Joint Genome Institute"/>
            <person name="Lucas S."/>
            <person name="Han J."/>
            <person name="Cheng J.-F."/>
            <person name="Goodwin L."/>
            <person name="Pitluck S."/>
            <person name="Peters L."/>
            <person name="Teshima H."/>
            <person name="Detter J.C."/>
            <person name="Han C."/>
            <person name="Tapia R."/>
            <person name="Land M."/>
            <person name="Hauser L."/>
            <person name="Kyrpides N."/>
            <person name="Kozubal M."/>
            <person name="Macur R.E."/>
            <person name="Jay Z."/>
            <person name="Inskeep W."/>
            <person name="Woyke T."/>
        </authorList>
    </citation>
    <scope>NUCLEOTIDE SEQUENCE [LARGE SCALE GENOMIC DNA]</scope>
    <source>
        <strain evidence="2 3">MK1</strain>
    </source>
</reference>
<dbReference type="Pfam" id="PF01909">
    <property type="entry name" value="NTP_transf_2"/>
    <property type="match status" value="1"/>
</dbReference>
<keyword evidence="2" id="KW-0808">Transferase</keyword>
<dbReference type="Gene3D" id="3.30.460.10">
    <property type="entry name" value="Beta Polymerase, domain 2"/>
    <property type="match status" value="1"/>
</dbReference>
<gene>
    <name evidence="2" type="ORF">MetMK1DRAFT_00023930</name>
</gene>
<dbReference type="PANTHER" id="PTHR43449:SF3">
    <property type="entry name" value="POLYMERASE NUCLEOTIDYL TRANSFERASE DOMAIN-CONTAINING PROTEIN"/>
    <property type="match status" value="1"/>
</dbReference>
<dbReference type="EMBL" id="JH597768">
    <property type="protein sequence ID" value="EHP69622.1"/>
    <property type="molecule type" value="Genomic_DNA"/>
</dbReference>
<proteinExistence type="predicted"/>
<dbReference type="GO" id="GO:0016779">
    <property type="term" value="F:nucleotidyltransferase activity"/>
    <property type="evidence" value="ECO:0007669"/>
    <property type="project" value="InterPro"/>
</dbReference>
<dbReference type="STRING" id="671065.MetMK1DRAFT_00023930"/>
<dbReference type="Proteomes" id="UP000003980">
    <property type="component" value="Unassembled WGS sequence"/>
</dbReference>
<dbReference type="InterPro" id="IPR043519">
    <property type="entry name" value="NT_sf"/>
</dbReference>
<name>H2C745_9CREN</name>